<evidence type="ECO:0000313" key="5">
    <source>
        <dbReference type="EMBL" id="MCE9238932.1"/>
    </source>
</evidence>
<evidence type="ECO:0000313" key="6">
    <source>
        <dbReference type="Proteomes" id="UP001200544"/>
    </source>
</evidence>
<dbReference type="Proteomes" id="UP001200544">
    <property type="component" value="Unassembled WGS sequence"/>
</dbReference>
<dbReference type="AlphaFoldDB" id="A0AAW4Z4S3"/>
<dbReference type="Pfam" id="PF04432">
    <property type="entry name" value="FrhB_FdhB_C"/>
    <property type="match status" value="1"/>
</dbReference>
<dbReference type="InterPro" id="IPR052977">
    <property type="entry name" value="Polyferredoxin-like_ET"/>
</dbReference>
<reference evidence="5" key="1">
    <citation type="submission" date="2021-07" db="EMBL/GenBank/DDBJ databases">
        <title>Comparative genomics of Bacteroides fragilis group isolates reveals species-dependent resistance mechanisms and validates clinical tools for resistance prediction.</title>
        <authorList>
            <person name="Wallace M.J."/>
            <person name="Jean S."/>
            <person name="Wallace M.A."/>
            <person name="Carey-Ann B.D."/>
            <person name="Dantas G."/>
        </authorList>
    </citation>
    <scope>NUCLEOTIDE SEQUENCE</scope>
    <source>
        <strain evidence="5">BJH_160</strain>
    </source>
</reference>
<feature type="domain" description="4Fe-4S ferredoxin-type" evidence="4">
    <location>
        <begin position="33"/>
        <end position="63"/>
    </location>
</feature>
<evidence type="ECO:0000256" key="1">
    <source>
        <dbReference type="ARBA" id="ARBA00022723"/>
    </source>
</evidence>
<sequence length="379" mass="43711">MKKIIDNCCGCGVCEAVCAKKSIALMPDEHGFYKAFLNNDTCVDCGLCVKVCPQRHSIPFISHSVSRHYVAQVADKMVLQYSSSGGVAYELGRWAIRNGYKVVGTTYDTEQDRAVWKIADKESELSLFSGSKYIQSIPSGIISQFDKQDKYLVVGTPCQIAGLVKYIETKRFDRNKFLLVDFHCHGVPSYIVWDKYVEYVKKRMDVKNFTNVQFRSKSLGWHRYLLRFESETKTYYSNNPTDHNVFYDYFFGHAWLNESCYTCSYKRENSMADIKLGDCWNKNYKDNKLGLSALSVFTEVGNQVIQEIKRDLLLKEDAENVVCQGQIQSGAKKNKYADKIEEQFRQGGNILAIRFRYLFLPSLFPRVMEKLSSILFRKH</sequence>
<organism evidence="5 6">
    <name type="scientific">Bacteroides thetaiotaomicron</name>
    <dbReference type="NCBI Taxonomy" id="818"/>
    <lineage>
        <taxon>Bacteria</taxon>
        <taxon>Pseudomonadati</taxon>
        <taxon>Bacteroidota</taxon>
        <taxon>Bacteroidia</taxon>
        <taxon>Bacteroidales</taxon>
        <taxon>Bacteroidaceae</taxon>
        <taxon>Bacteroides</taxon>
    </lineage>
</organism>
<dbReference type="PROSITE" id="PS51379">
    <property type="entry name" value="4FE4S_FER_2"/>
    <property type="match status" value="2"/>
</dbReference>
<protein>
    <submittedName>
        <fullName evidence="5">Coenzyme F420 hydrogenase/dehydrogenase, beta subunit C-terminal domain</fullName>
    </submittedName>
</protein>
<dbReference type="GO" id="GO:0046872">
    <property type="term" value="F:metal ion binding"/>
    <property type="evidence" value="ECO:0007669"/>
    <property type="project" value="UniProtKB-KW"/>
</dbReference>
<dbReference type="InterPro" id="IPR017900">
    <property type="entry name" value="4Fe4S_Fe_S_CS"/>
</dbReference>
<comment type="caution">
    <text evidence="5">The sequence shown here is derived from an EMBL/GenBank/DDBJ whole genome shotgun (WGS) entry which is preliminary data.</text>
</comment>
<dbReference type="InterPro" id="IPR017896">
    <property type="entry name" value="4Fe4S_Fe-S-bd"/>
</dbReference>
<dbReference type="InterPro" id="IPR007525">
    <property type="entry name" value="FrhB_FdhB_C"/>
</dbReference>
<dbReference type="SUPFAM" id="SSF54862">
    <property type="entry name" value="4Fe-4S ferredoxins"/>
    <property type="match status" value="1"/>
</dbReference>
<feature type="domain" description="4Fe-4S ferredoxin-type" evidence="4">
    <location>
        <begin position="1"/>
        <end position="28"/>
    </location>
</feature>
<dbReference type="EMBL" id="JAHYQA010000010">
    <property type="protein sequence ID" value="MCE9238932.1"/>
    <property type="molecule type" value="Genomic_DNA"/>
</dbReference>
<dbReference type="RefSeq" id="WP_178499973.1">
    <property type="nucleotide sequence ID" value="NZ_JAHOJH010000023.1"/>
</dbReference>
<dbReference type="PANTHER" id="PTHR43193:SF2">
    <property type="entry name" value="POLYFERREDOXIN PROTEIN FWDF"/>
    <property type="match status" value="1"/>
</dbReference>
<dbReference type="PROSITE" id="PS00198">
    <property type="entry name" value="4FE4S_FER_1"/>
    <property type="match status" value="1"/>
</dbReference>
<dbReference type="Pfam" id="PF12838">
    <property type="entry name" value="Fer4_7"/>
    <property type="match status" value="1"/>
</dbReference>
<proteinExistence type="predicted"/>
<evidence type="ECO:0000256" key="3">
    <source>
        <dbReference type="ARBA" id="ARBA00023014"/>
    </source>
</evidence>
<keyword evidence="2" id="KW-0408">Iron</keyword>
<dbReference type="Gene3D" id="3.30.70.20">
    <property type="match status" value="1"/>
</dbReference>
<keyword evidence="3" id="KW-0411">Iron-sulfur</keyword>
<name>A0AAW4Z4S3_BACT4</name>
<dbReference type="GO" id="GO:0051536">
    <property type="term" value="F:iron-sulfur cluster binding"/>
    <property type="evidence" value="ECO:0007669"/>
    <property type="project" value="UniProtKB-KW"/>
</dbReference>
<evidence type="ECO:0000259" key="4">
    <source>
        <dbReference type="PROSITE" id="PS51379"/>
    </source>
</evidence>
<keyword evidence="1" id="KW-0479">Metal-binding</keyword>
<gene>
    <name evidence="5" type="ORF">K0H07_17450</name>
</gene>
<dbReference type="PANTHER" id="PTHR43193">
    <property type="match status" value="1"/>
</dbReference>
<evidence type="ECO:0000256" key="2">
    <source>
        <dbReference type="ARBA" id="ARBA00023004"/>
    </source>
</evidence>
<accession>A0AAW4Z4S3</accession>